<proteinExistence type="predicted"/>
<dbReference type="EMBL" id="GBRH01278380">
    <property type="protein sequence ID" value="JAD19515.1"/>
    <property type="molecule type" value="Transcribed_RNA"/>
</dbReference>
<evidence type="ECO:0000313" key="1">
    <source>
        <dbReference type="EMBL" id="JAD19515.1"/>
    </source>
</evidence>
<reference evidence="1" key="1">
    <citation type="submission" date="2014-09" db="EMBL/GenBank/DDBJ databases">
        <authorList>
            <person name="Magalhaes I.L.F."/>
            <person name="Oliveira U."/>
            <person name="Santos F.R."/>
            <person name="Vidigal T.H.D.A."/>
            <person name="Brescovit A.D."/>
            <person name="Santos A.J."/>
        </authorList>
    </citation>
    <scope>NUCLEOTIDE SEQUENCE</scope>
    <source>
        <tissue evidence="1">Shoot tissue taken approximately 20 cm above the soil surface</tissue>
    </source>
</reference>
<dbReference type="AlphaFoldDB" id="A0A0A8Y2P4"/>
<protein>
    <submittedName>
        <fullName evidence="1">Uncharacterized protein</fullName>
    </submittedName>
</protein>
<accession>A0A0A8Y2P4</accession>
<organism evidence="1">
    <name type="scientific">Arundo donax</name>
    <name type="common">Giant reed</name>
    <name type="synonym">Donax arundinaceus</name>
    <dbReference type="NCBI Taxonomy" id="35708"/>
    <lineage>
        <taxon>Eukaryota</taxon>
        <taxon>Viridiplantae</taxon>
        <taxon>Streptophyta</taxon>
        <taxon>Embryophyta</taxon>
        <taxon>Tracheophyta</taxon>
        <taxon>Spermatophyta</taxon>
        <taxon>Magnoliopsida</taxon>
        <taxon>Liliopsida</taxon>
        <taxon>Poales</taxon>
        <taxon>Poaceae</taxon>
        <taxon>PACMAD clade</taxon>
        <taxon>Arundinoideae</taxon>
        <taxon>Arundineae</taxon>
        <taxon>Arundo</taxon>
    </lineage>
</organism>
<name>A0A0A8Y2P4_ARUDO</name>
<reference evidence="1" key="2">
    <citation type="journal article" date="2015" name="Data Brief">
        <title>Shoot transcriptome of the giant reed, Arundo donax.</title>
        <authorList>
            <person name="Barrero R.A."/>
            <person name="Guerrero F.D."/>
            <person name="Moolhuijzen P."/>
            <person name="Goolsby J.A."/>
            <person name="Tidwell J."/>
            <person name="Bellgard S.E."/>
            <person name="Bellgard M.I."/>
        </authorList>
    </citation>
    <scope>NUCLEOTIDE SEQUENCE</scope>
    <source>
        <tissue evidence="1">Shoot tissue taken approximately 20 cm above the soil surface</tissue>
    </source>
</reference>
<sequence>MPLFSALIFLYKDLLFQSS</sequence>